<protein>
    <recommendedName>
        <fullName evidence="1">SnoaL-like domain-containing protein</fullName>
    </recommendedName>
</protein>
<reference evidence="2 3" key="1">
    <citation type="submission" date="2018-03" db="EMBL/GenBank/DDBJ databases">
        <title>Genome sequencing of Phreatobacter sp.</title>
        <authorList>
            <person name="Kim S.-J."/>
            <person name="Heo J."/>
            <person name="Kwon S.-W."/>
        </authorList>
    </citation>
    <scope>NUCLEOTIDE SEQUENCE [LARGE SCALE GENOMIC DNA]</scope>
    <source>
        <strain evidence="2 3">S-12</strain>
    </source>
</reference>
<dbReference type="Pfam" id="PF12680">
    <property type="entry name" value="SnoaL_2"/>
    <property type="match status" value="1"/>
</dbReference>
<proteinExistence type="predicted"/>
<dbReference type="RefSeq" id="WP_106747122.1">
    <property type="nucleotide sequence ID" value="NZ_CP027668.1"/>
</dbReference>
<dbReference type="PANTHER" id="PTHR41252">
    <property type="entry name" value="BLR2505 PROTEIN"/>
    <property type="match status" value="1"/>
</dbReference>
<dbReference type="InterPro" id="IPR032710">
    <property type="entry name" value="NTF2-like_dom_sf"/>
</dbReference>
<dbReference type="OrthoDB" id="8480116at2"/>
<accession>A0A2S0N6K8</accession>
<keyword evidence="3" id="KW-1185">Reference proteome</keyword>
<dbReference type="AlphaFoldDB" id="A0A2S0N6K8"/>
<dbReference type="KEGG" id="phr:C6569_01160"/>
<evidence type="ECO:0000313" key="2">
    <source>
        <dbReference type="EMBL" id="AVO43792.1"/>
    </source>
</evidence>
<dbReference type="PANTHER" id="PTHR41252:SF1">
    <property type="entry name" value="BLR2505 PROTEIN"/>
    <property type="match status" value="1"/>
</dbReference>
<dbReference type="InterPro" id="IPR037401">
    <property type="entry name" value="SnoaL-like"/>
</dbReference>
<dbReference type="Gene3D" id="3.10.450.50">
    <property type="match status" value="1"/>
</dbReference>
<evidence type="ECO:0000259" key="1">
    <source>
        <dbReference type="Pfam" id="PF12680"/>
    </source>
</evidence>
<name>A0A2S0N6K8_9HYPH</name>
<gene>
    <name evidence="2" type="ORF">C6569_01160</name>
</gene>
<sequence length="150" mass="16574">MVTPLSPTGERKNQQRAITEAVHALYAARIAGAVDDFVSYFASDARLTVVGNPALSPGAGLRMGRDDIARYLEHLHDQNEYLSHSIDDIVCEGDHVLVRWTVEVRLLDNGRTGSFELLDHIRLRDGLIVELTHFYDTGGLAIAHGRVKIA</sequence>
<dbReference type="SUPFAM" id="SSF54427">
    <property type="entry name" value="NTF2-like"/>
    <property type="match status" value="1"/>
</dbReference>
<dbReference type="Proteomes" id="UP000237889">
    <property type="component" value="Chromosome"/>
</dbReference>
<organism evidence="2 3">
    <name type="scientific">Phreatobacter cathodiphilus</name>
    <dbReference type="NCBI Taxonomy" id="1868589"/>
    <lineage>
        <taxon>Bacteria</taxon>
        <taxon>Pseudomonadati</taxon>
        <taxon>Pseudomonadota</taxon>
        <taxon>Alphaproteobacteria</taxon>
        <taxon>Hyphomicrobiales</taxon>
        <taxon>Phreatobacteraceae</taxon>
        <taxon>Phreatobacter</taxon>
    </lineage>
</organism>
<evidence type="ECO:0000313" key="3">
    <source>
        <dbReference type="Proteomes" id="UP000237889"/>
    </source>
</evidence>
<feature type="domain" description="SnoaL-like" evidence="1">
    <location>
        <begin position="22"/>
        <end position="130"/>
    </location>
</feature>
<dbReference type="EMBL" id="CP027668">
    <property type="protein sequence ID" value="AVO43792.1"/>
    <property type="molecule type" value="Genomic_DNA"/>
</dbReference>